<dbReference type="GO" id="GO:0035999">
    <property type="term" value="P:tetrahydrofolate interconversion"/>
    <property type="evidence" value="ECO:0007669"/>
    <property type="project" value="TreeGrafter"/>
</dbReference>
<comment type="catalytic activity">
    <reaction evidence="5">
        <text>(6S)-5-formyl-5,6,7,8-tetrahydrofolate + ATP = (6R)-5,10-methenyltetrahydrofolate + ADP + phosphate</text>
        <dbReference type="Rhea" id="RHEA:10488"/>
        <dbReference type="ChEBI" id="CHEBI:30616"/>
        <dbReference type="ChEBI" id="CHEBI:43474"/>
        <dbReference type="ChEBI" id="CHEBI:57455"/>
        <dbReference type="ChEBI" id="CHEBI:57457"/>
        <dbReference type="ChEBI" id="CHEBI:456216"/>
        <dbReference type="EC" id="6.3.3.2"/>
    </reaction>
</comment>
<dbReference type="InterPro" id="IPR002698">
    <property type="entry name" value="FTHF_cligase"/>
</dbReference>
<comment type="cofactor">
    <cofactor evidence="5">
        <name>Mg(2+)</name>
        <dbReference type="ChEBI" id="CHEBI:18420"/>
    </cofactor>
</comment>
<dbReference type="PANTHER" id="PTHR23407">
    <property type="entry name" value="ATPASE INHIBITOR/5-FORMYLTETRAHYDROFOLATE CYCLO-LIGASE"/>
    <property type="match status" value="1"/>
</dbReference>
<feature type="binding site" evidence="4">
    <location>
        <position position="61"/>
    </location>
    <ligand>
        <name>substrate</name>
    </ligand>
</feature>
<dbReference type="GO" id="GO:0009396">
    <property type="term" value="P:folic acid-containing compound biosynthetic process"/>
    <property type="evidence" value="ECO:0007669"/>
    <property type="project" value="TreeGrafter"/>
</dbReference>
<keyword evidence="3 4" id="KW-0067">ATP-binding</keyword>
<dbReference type="Proteomes" id="UP000254191">
    <property type="component" value="Unassembled WGS sequence"/>
</dbReference>
<organism evidence="6 7">
    <name type="scientific">Proteus mirabilis</name>
    <dbReference type="NCBI Taxonomy" id="584"/>
    <lineage>
        <taxon>Bacteria</taxon>
        <taxon>Pseudomonadati</taxon>
        <taxon>Pseudomonadota</taxon>
        <taxon>Gammaproteobacteria</taxon>
        <taxon>Enterobacterales</taxon>
        <taxon>Morganellaceae</taxon>
        <taxon>Proteus</taxon>
    </lineage>
</organism>
<reference evidence="6 7" key="1">
    <citation type="submission" date="2018-06" db="EMBL/GenBank/DDBJ databases">
        <authorList>
            <consortium name="Pathogen Informatics"/>
            <person name="Doyle S."/>
        </authorList>
    </citation>
    <scope>NUCLEOTIDE SEQUENCE [LARGE SCALE GENOMIC DNA]</scope>
    <source>
        <strain evidence="6 7">NCTC11938</strain>
    </source>
</reference>
<keyword evidence="6" id="KW-0436">Ligase</keyword>
<evidence type="ECO:0000256" key="1">
    <source>
        <dbReference type="ARBA" id="ARBA00010638"/>
    </source>
</evidence>
<dbReference type="GO" id="GO:0005524">
    <property type="term" value="F:ATP binding"/>
    <property type="evidence" value="ECO:0007669"/>
    <property type="project" value="UniProtKB-KW"/>
</dbReference>
<evidence type="ECO:0000256" key="4">
    <source>
        <dbReference type="PIRSR" id="PIRSR006806-1"/>
    </source>
</evidence>
<name>A0A379GEW3_PROMI</name>
<evidence type="ECO:0000256" key="2">
    <source>
        <dbReference type="ARBA" id="ARBA00022741"/>
    </source>
</evidence>
<dbReference type="NCBIfam" id="TIGR02727">
    <property type="entry name" value="MTHFS_bact"/>
    <property type="match status" value="1"/>
</dbReference>
<dbReference type="Gene3D" id="3.40.50.10420">
    <property type="entry name" value="NagB/RpiA/CoA transferase-like"/>
    <property type="match status" value="1"/>
</dbReference>
<dbReference type="GO" id="GO:0046872">
    <property type="term" value="F:metal ion binding"/>
    <property type="evidence" value="ECO:0007669"/>
    <property type="project" value="UniProtKB-KW"/>
</dbReference>
<dbReference type="EMBL" id="UGTS01000006">
    <property type="protein sequence ID" value="SUC39539.1"/>
    <property type="molecule type" value="Genomic_DNA"/>
</dbReference>
<evidence type="ECO:0000256" key="5">
    <source>
        <dbReference type="RuleBase" id="RU361279"/>
    </source>
</evidence>
<comment type="similarity">
    <text evidence="1 5">Belongs to the 5-formyltetrahydrofolate cyclo-ligase family.</text>
</comment>
<dbReference type="SUPFAM" id="SSF100950">
    <property type="entry name" value="NagB/RpiA/CoA transferase-like"/>
    <property type="match status" value="1"/>
</dbReference>
<gene>
    <name evidence="6" type="primary">ygfA</name>
    <name evidence="6" type="ORF">NCTC11938_03827</name>
</gene>
<accession>A0A379GEW3</accession>
<evidence type="ECO:0000313" key="7">
    <source>
        <dbReference type="Proteomes" id="UP000254191"/>
    </source>
</evidence>
<proteinExistence type="inferred from homology"/>
<dbReference type="AlphaFoldDB" id="A0A379GEW3"/>
<dbReference type="InterPro" id="IPR037171">
    <property type="entry name" value="NagB/RpiA_transferase-like"/>
</dbReference>
<dbReference type="RefSeq" id="WP_004244049.1">
    <property type="nucleotide sequence ID" value="NZ_CAXOHW010000002.1"/>
</dbReference>
<dbReference type="InterPro" id="IPR024185">
    <property type="entry name" value="FTHF_cligase-like_sf"/>
</dbReference>
<protein>
    <recommendedName>
        <fullName evidence="5">5-formyltetrahydrofolate cyclo-ligase</fullName>
        <ecNumber evidence="5">6.3.3.2</ecNumber>
    </recommendedName>
</protein>
<evidence type="ECO:0000256" key="3">
    <source>
        <dbReference type="ARBA" id="ARBA00022840"/>
    </source>
</evidence>
<feature type="binding site" evidence="4">
    <location>
        <begin position="10"/>
        <end position="14"/>
    </location>
    <ligand>
        <name>ATP</name>
        <dbReference type="ChEBI" id="CHEBI:30616"/>
    </ligand>
</feature>
<feature type="binding site" evidence="4">
    <location>
        <position position="56"/>
    </location>
    <ligand>
        <name>substrate</name>
    </ligand>
</feature>
<dbReference type="Pfam" id="PF01812">
    <property type="entry name" value="5-FTHF_cyc-lig"/>
    <property type="match status" value="1"/>
</dbReference>
<sequence length="205" mass="23866">MTQPPVFQQRDQIRKAIRQKRRQLTVAQQQDAAHKLSARVLHHPKVKQAKTIALFLSFDGEIDTAPLITHLWDLNKQVCLPVLHPFHRHHLLFLRYAPTTQLVKNRFNIFEPPLNVNNIIPISDIDIIFTPLVAFDESGQRLGMGGGFYDRTLENWQRQSFYPMGLAHTCQQVHSLPSADWDIPLPEIITPDKVWRFNEQLIQRN</sequence>
<keyword evidence="2 4" id="KW-0547">Nucleotide-binding</keyword>
<keyword evidence="5" id="KW-0479">Metal-binding</keyword>
<dbReference type="EC" id="6.3.3.2" evidence="5"/>
<dbReference type="PANTHER" id="PTHR23407:SF1">
    <property type="entry name" value="5-FORMYLTETRAHYDROFOLATE CYCLO-LIGASE"/>
    <property type="match status" value="1"/>
</dbReference>
<feature type="binding site" evidence="4">
    <location>
        <begin position="141"/>
        <end position="149"/>
    </location>
    <ligand>
        <name>ATP</name>
        <dbReference type="ChEBI" id="CHEBI:30616"/>
    </ligand>
</feature>
<dbReference type="PIRSF" id="PIRSF006806">
    <property type="entry name" value="FTHF_cligase"/>
    <property type="match status" value="1"/>
</dbReference>
<evidence type="ECO:0000313" key="6">
    <source>
        <dbReference type="EMBL" id="SUC39539.1"/>
    </source>
</evidence>
<dbReference type="GO" id="GO:0030272">
    <property type="term" value="F:5-formyltetrahydrofolate cyclo-ligase activity"/>
    <property type="evidence" value="ECO:0007669"/>
    <property type="project" value="UniProtKB-EC"/>
</dbReference>
<keyword evidence="5" id="KW-0460">Magnesium</keyword>